<accession>A0ABR4ICH8</accession>
<dbReference type="PANTHER" id="PTHR15615">
    <property type="match status" value="1"/>
</dbReference>
<dbReference type="InterPro" id="IPR036915">
    <property type="entry name" value="Cyclin-like_sf"/>
</dbReference>
<dbReference type="SUPFAM" id="SSF47954">
    <property type="entry name" value="Cyclin-like"/>
    <property type="match status" value="1"/>
</dbReference>
<gene>
    <name evidence="2" type="ORF">BDW59DRAFT_84618</name>
</gene>
<feature type="region of interest" description="Disordered" evidence="1">
    <location>
        <begin position="1"/>
        <end position="40"/>
    </location>
</feature>
<proteinExistence type="predicted"/>
<dbReference type="InterPro" id="IPR013922">
    <property type="entry name" value="Cyclin_PHO80-like"/>
</dbReference>
<dbReference type="Gene3D" id="1.10.472.10">
    <property type="entry name" value="Cyclin-like"/>
    <property type="match status" value="1"/>
</dbReference>
<reference evidence="2 3" key="1">
    <citation type="submission" date="2024-07" db="EMBL/GenBank/DDBJ databases">
        <title>Section-level genome sequencing and comparative genomics of Aspergillus sections Usti and Cavernicolus.</title>
        <authorList>
            <consortium name="Lawrence Berkeley National Laboratory"/>
            <person name="Nybo J.L."/>
            <person name="Vesth T.C."/>
            <person name="Theobald S."/>
            <person name="Frisvad J.C."/>
            <person name="Larsen T.O."/>
            <person name="Kjaerboelling I."/>
            <person name="Rothschild-Mancinelli K."/>
            <person name="Lyhne E.K."/>
            <person name="Kogle M.E."/>
            <person name="Barry K."/>
            <person name="Clum A."/>
            <person name="Na H."/>
            <person name="Ledsgaard L."/>
            <person name="Lin J."/>
            <person name="Lipzen A."/>
            <person name="Kuo A."/>
            <person name="Riley R."/>
            <person name="Mondo S."/>
            <person name="LaButti K."/>
            <person name="Haridas S."/>
            <person name="Pangalinan J."/>
            <person name="Salamov A.A."/>
            <person name="Simmons B.A."/>
            <person name="Magnuson J.K."/>
            <person name="Chen J."/>
            <person name="Drula E."/>
            <person name="Henrissat B."/>
            <person name="Wiebenga A."/>
            <person name="Lubbers R.J."/>
            <person name="Gomes A.C."/>
            <person name="Makela M.R."/>
            <person name="Stajich J."/>
            <person name="Grigoriev I.V."/>
            <person name="Mortensen U.H."/>
            <person name="De vries R.P."/>
            <person name="Baker S.E."/>
            <person name="Andersen M.R."/>
        </authorList>
    </citation>
    <scope>NUCLEOTIDE SEQUENCE [LARGE SCALE GENOMIC DNA]</scope>
    <source>
        <strain evidence="2 3">CBS 600.67</strain>
    </source>
</reference>
<dbReference type="PANTHER" id="PTHR15615:SF32">
    <property type="entry name" value="PROTEIN KINASE COMPLEX COMPONENT, PUTATIVE (AFU_ORTHOLOGUE AFUA_2G07660)-RELATED"/>
    <property type="match status" value="1"/>
</dbReference>
<dbReference type="EMBL" id="JBFXLS010000042">
    <property type="protein sequence ID" value="KAL2824667.1"/>
    <property type="molecule type" value="Genomic_DNA"/>
</dbReference>
<keyword evidence="3" id="KW-1185">Reference proteome</keyword>
<evidence type="ECO:0000256" key="1">
    <source>
        <dbReference type="SAM" id="MobiDB-lite"/>
    </source>
</evidence>
<dbReference type="Pfam" id="PF08613">
    <property type="entry name" value="Cyclin"/>
    <property type="match status" value="1"/>
</dbReference>
<comment type="caution">
    <text evidence="2">The sequence shown here is derived from an EMBL/GenBank/DDBJ whole genome shotgun (WGS) entry which is preliminary data.</text>
</comment>
<organism evidence="2 3">
    <name type="scientific">Aspergillus cavernicola</name>
    <dbReference type="NCBI Taxonomy" id="176166"/>
    <lineage>
        <taxon>Eukaryota</taxon>
        <taxon>Fungi</taxon>
        <taxon>Dikarya</taxon>
        <taxon>Ascomycota</taxon>
        <taxon>Pezizomycotina</taxon>
        <taxon>Eurotiomycetes</taxon>
        <taxon>Eurotiomycetidae</taxon>
        <taxon>Eurotiales</taxon>
        <taxon>Aspergillaceae</taxon>
        <taxon>Aspergillus</taxon>
        <taxon>Aspergillus subgen. Nidulantes</taxon>
    </lineage>
</organism>
<evidence type="ECO:0000313" key="2">
    <source>
        <dbReference type="EMBL" id="KAL2824667.1"/>
    </source>
</evidence>
<dbReference type="CDD" id="cd20558">
    <property type="entry name" value="CYCLIN_ScPCL7-like"/>
    <property type="match status" value="1"/>
</dbReference>
<name>A0ABR4ICH8_9EURO</name>
<dbReference type="Proteomes" id="UP001610335">
    <property type="component" value="Unassembled WGS sequence"/>
</dbReference>
<feature type="region of interest" description="Disordered" evidence="1">
    <location>
        <begin position="69"/>
        <end position="93"/>
    </location>
</feature>
<sequence length="255" mass="28328">MNNGNTEGEFRGLLDDTNTQHMPGAPPPNDAENDPDANYTTDVFEISPDAALGLLCVAMDKLADVSRWQPQGADASTPSVRSGGDGILSGDETPTRVTKLHFSSEGDDPIGRDLVQQSVLTKRFLSKREPPITLKEYLTRLHRYCPMSTGVYIATSLYINRMANIDRIISVNRKNIHRLVLAGLRVAMKTLEDLSYSHSRVAKVGGVTERELSKLEISFCFLADFELRVNEKMLTEQARFLQWNMAHGNGLESES</sequence>
<evidence type="ECO:0000313" key="3">
    <source>
        <dbReference type="Proteomes" id="UP001610335"/>
    </source>
</evidence>
<protein>
    <submittedName>
        <fullName evidence="2">Cyclin-domain-containing protein</fullName>
    </submittedName>
</protein>